<feature type="transmembrane region" description="Helical" evidence="2">
    <location>
        <begin position="426"/>
        <end position="454"/>
    </location>
</feature>
<feature type="transmembrane region" description="Helical" evidence="2">
    <location>
        <begin position="290"/>
        <end position="308"/>
    </location>
</feature>
<name>A0A7S2TT49_9EUKA</name>
<protein>
    <submittedName>
        <fullName evidence="3">Uncharacterized protein</fullName>
    </submittedName>
</protein>
<accession>A0A7S2TT49</accession>
<feature type="compositionally biased region" description="Basic and acidic residues" evidence="1">
    <location>
        <begin position="23"/>
        <end position="53"/>
    </location>
</feature>
<evidence type="ECO:0000256" key="1">
    <source>
        <dbReference type="SAM" id="MobiDB-lite"/>
    </source>
</evidence>
<keyword evidence="2" id="KW-0472">Membrane</keyword>
<gene>
    <name evidence="3" type="ORF">LSP00402_LOCUS12751</name>
</gene>
<keyword evidence="2" id="KW-0812">Transmembrane</keyword>
<evidence type="ECO:0000313" key="3">
    <source>
        <dbReference type="EMBL" id="CAD9768771.1"/>
    </source>
</evidence>
<dbReference type="EMBL" id="HBHP01020496">
    <property type="protein sequence ID" value="CAD9768771.1"/>
    <property type="molecule type" value="Transcribed_RNA"/>
</dbReference>
<keyword evidence="2" id="KW-1133">Transmembrane helix</keyword>
<reference evidence="3" key="1">
    <citation type="submission" date="2021-01" db="EMBL/GenBank/DDBJ databases">
        <authorList>
            <person name="Corre E."/>
            <person name="Pelletier E."/>
            <person name="Niang G."/>
            <person name="Scheremetjew M."/>
            <person name="Finn R."/>
            <person name="Kale V."/>
            <person name="Holt S."/>
            <person name="Cochrane G."/>
            <person name="Meng A."/>
            <person name="Brown T."/>
            <person name="Cohen L."/>
        </authorList>
    </citation>
    <scope>NUCLEOTIDE SEQUENCE</scope>
    <source>
        <strain evidence="3">CCMP622</strain>
    </source>
</reference>
<feature type="transmembrane region" description="Helical" evidence="2">
    <location>
        <begin position="231"/>
        <end position="252"/>
    </location>
</feature>
<sequence>MGLFGTGQSKNEDEKGDVEDQLAEEKQEEVKTESDAQKHKESLASKTFEELKTPEERLEWKKIKREQRRRLMEAKYEEDKKVDAVLAEKNAADELNTDKDKPVGYGPGTYDSMIAYLEFFMAIATFTLAIAGIFIATDSYSLKSCGSVKTATDVSFCVKSIFLSNATINEYTSCVGIDTTGCCDSSSDLVKPEADRQACTLTNNTLTCLSSGEFESQCKDSESCPSDVVNAYTLALLIVGCVQLLFGVLSCLRGVGINSVKGLHYLEFYERKFDYNTAMLMASAKRGTTYKQYIMVIIFLPSSFWLIYQRENNLEPNCSSAEAQDGSPWQLPSIVTLYMTIAFSFYAAMMIFTSWWRYVFKVRPEIYNPQVHGTQECKFFGVYLDCRECRDEDTLESSKWCGSQCYYKTGYLCTNIIRCGSFRPSLVCWCILKIFIVISNVIHIITIGFLGTILENFALYRHWIGI</sequence>
<feature type="transmembrane region" description="Helical" evidence="2">
    <location>
        <begin position="114"/>
        <end position="136"/>
    </location>
</feature>
<feature type="transmembrane region" description="Helical" evidence="2">
    <location>
        <begin position="335"/>
        <end position="356"/>
    </location>
</feature>
<organism evidence="3">
    <name type="scientific">Lotharella oceanica</name>
    <dbReference type="NCBI Taxonomy" id="641309"/>
    <lineage>
        <taxon>Eukaryota</taxon>
        <taxon>Sar</taxon>
        <taxon>Rhizaria</taxon>
        <taxon>Cercozoa</taxon>
        <taxon>Chlorarachniophyceae</taxon>
        <taxon>Lotharella</taxon>
    </lineage>
</organism>
<evidence type="ECO:0000256" key="2">
    <source>
        <dbReference type="SAM" id="Phobius"/>
    </source>
</evidence>
<proteinExistence type="predicted"/>
<dbReference type="AlphaFoldDB" id="A0A7S2TT49"/>
<feature type="region of interest" description="Disordered" evidence="1">
    <location>
        <begin position="1"/>
        <end position="53"/>
    </location>
</feature>